<dbReference type="SUPFAM" id="SSF56672">
    <property type="entry name" value="DNA/RNA polymerases"/>
    <property type="match status" value="1"/>
</dbReference>
<evidence type="ECO:0000259" key="1">
    <source>
        <dbReference type="Pfam" id="PF00940"/>
    </source>
</evidence>
<dbReference type="Gene3D" id="1.10.287.280">
    <property type="match status" value="1"/>
</dbReference>
<feature type="domain" description="DNA-directed RNA polymerase C-terminal" evidence="1">
    <location>
        <begin position="6"/>
        <end position="92"/>
    </location>
</feature>
<name>A0A8S5LAQ5_9CAUD</name>
<dbReference type="InterPro" id="IPR043502">
    <property type="entry name" value="DNA/RNA_pol_sf"/>
</dbReference>
<organism evidence="2">
    <name type="scientific">Podoviridae sp. ctBev14</name>
    <dbReference type="NCBI Taxonomy" id="2823556"/>
    <lineage>
        <taxon>Viruses</taxon>
        <taxon>Duplodnaviria</taxon>
        <taxon>Heunggongvirae</taxon>
        <taxon>Uroviricota</taxon>
        <taxon>Caudoviricetes</taxon>
    </lineage>
</organism>
<sequence length="97" mass="10888">MQLFTGKQYLQIDIANNSGFDKLDYDVRIQKTMELYPESIVKNASNEELKELVKINQADEPELTFAGLMAYRDVLNGIPTGYRVALDACCSGKIVPL</sequence>
<proteinExistence type="predicted"/>
<dbReference type="InterPro" id="IPR046950">
    <property type="entry name" value="DNA-dir_Rpol_C_phage-type"/>
</dbReference>
<accession>A0A8S5LAQ5</accession>
<dbReference type="EMBL" id="BK014667">
    <property type="protein sequence ID" value="DAD67038.1"/>
    <property type="molecule type" value="Genomic_DNA"/>
</dbReference>
<dbReference type="Pfam" id="PF00940">
    <property type="entry name" value="RNA_pol"/>
    <property type="match status" value="1"/>
</dbReference>
<evidence type="ECO:0000313" key="2">
    <source>
        <dbReference type="EMBL" id="DAD67038.1"/>
    </source>
</evidence>
<protein>
    <submittedName>
        <fullName evidence="2">DNA directed RNA polymerase</fullName>
    </submittedName>
</protein>
<reference evidence="2" key="1">
    <citation type="journal article" date="2021" name="Proc. Natl. Acad. Sci. U.S.A.">
        <title>A Catalog of Tens of Thousands of Viruses from Human Metagenomes Reveals Hidden Associations with Chronic Diseases.</title>
        <authorList>
            <person name="Tisza M.J."/>
            <person name="Buck C.B."/>
        </authorList>
    </citation>
    <scope>NUCLEOTIDE SEQUENCE</scope>
    <source>
        <strain evidence="2">CtBev14</strain>
    </source>
</reference>